<feature type="domain" description="C2" evidence="2">
    <location>
        <begin position="343"/>
        <end position="470"/>
    </location>
</feature>
<protein>
    <recommendedName>
        <fullName evidence="2">C2 domain-containing protein</fullName>
    </recommendedName>
</protein>
<feature type="compositionally biased region" description="Low complexity" evidence="1">
    <location>
        <begin position="189"/>
        <end position="199"/>
    </location>
</feature>
<dbReference type="InterPro" id="IPR037786">
    <property type="entry name" value="C2A_Tac2-N"/>
</dbReference>
<feature type="domain" description="C2" evidence="2">
    <location>
        <begin position="222"/>
        <end position="339"/>
    </location>
</feature>
<name>A0A9D3X3G7_9SAUR</name>
<dbReference type="InterPro" id="IPR030542">
    <property type="entry name" value="Tac2-N"/>
</dbReference>
<dbReference type="InterPro" id="IPR000008">
    <property type="entry name" value="C2_dom"/>
</dbReference>
<keyword evidence="4" id="KW-1185">Reference proteome</keyword>
<feature type="compositionally biased region" description="Polar residues" evidence="1">
    <location>
        <begin position="205"/>
        <end position="215"/>
    </location>
</feature>
<sequence length="500" mass="56250">MAKECLKNCCKGCFYVEKEKNDFSMEKESEAAAENRQSIVEKPPLSSVSVKRQVGCSEDYLLAKLPSDGREVPFVLPQLKLAYIQPKNLGSLSHVGEIQGSARAFVSDRKAELSNIYQQGPHGDVVYNPFYRQQRISPDLTRRFPEKSDVRLYGSVCDLRSSTLPGSPGLSHSLFDLTNPPHRVIQRYDSVSSVPSSTSSKKDSQGSNRSLDTITLSGDERDFGRMNVKLCYVPSAEQIWITILHCKDLSWPSSCGENPYVSVKGILMLPKPVQFKSSAKEGSNDIEFMETFVFTIKLQILQTVRLVFKIQTQTPRKKTIGECALPLRELNSQESNHWLDIMPPSKVSVCKAELQIGTCFQAINSRIQLQILEAQSLPSSSTPLSLNFFVKVSMFSTEGLIYKKKTRLLKPTNGQVKWGETMVFPVSPNEQGINFLIKLYSRTSVRRKHFLGQVWLSSNSNSSEAADQWRDTIANPEKLNWECNPKNISPWLCDDLDATK</sequence>
<dbReference type="Pfam" id="PF00168">
    <property type="entry name" value="C2"/>
    <property type="match status" value="2"/>
</dbReference>
<organism evidence="3 4">
    <name type="scientific">Mauremys mutica</name>
    <name type="common">yellowpond turtle</name>
    <dbReference type="NCBI Taxonomy" id="74926"/>
    <lineage>
        <taxon>Eukaryota</taxon>
        <taxon>Metazoa</taxon>
        <taxon>Chordata</taxon>
        <taxon>Craniata</taxon>
        <taxon>Vertebrata</taxon>
        <taxon>Euteleostomi</taxon>
        <taxon>Archelosauria</taxon>
        <taxon>Testudinata</taxon>
        <taxon>Testudines</taxon>
        <taxon>Cryptodira</taxon>
        <taxon>Durocryptodira</taxon>
        <taxon>Testudinoidea</taxon>
        <taxon>Geoemydidae</taxon>
        <taxon>Geoemydinae</taxon>
        <taxon>Mauremys</taxon>
    </lineage>
</organism>
<gene>
    <name evidence="3" type="ORF">KIL84_007611</name>
</gene>
<dbReference type="PROSITE" id="PS50004">
    <property type="entry name" value="C2"/>
    <property type="match status" value="2"/>
</dbReference>
<evidence type="ECO:0000313" key="4">
    <source>
        <dbReference type="Proteomes" id="UP000827986"/>
    </source>
</evidence>
<reference evidence="3" key="1">
    <citation type="submission" date="2021-09" db="EMBL/GenBank/DDBJ databases">
        <title>The genome of Mauremys mutica provides insights into the evolution of semi-aquatic lifestyle.</title>
        <authorList>
            <person name="Gong S."/>
            <person name="Gao Y."/>
        </authorList>
    </citation>
    <scope>NUCLEOTIDE SEQUENCE</scope>
    <source>
        <strain evidence="3">MM-2020</strain>
        <tissue evidence="3">Muscle</tissue>
    </source>
</reference>
<dbReference type="PANTHER" id="PTHR46887:SF1">
    <property type="entry name" value="TANDEM C2 DOMAINS NUCLEAR PROTEIN"/>
    <property type="match status" value="1"/>
</dbReference>
<dbReference type="PANTHER" id="PTHR46887">
    <property type="entry name" value="TANDEM C2 DOMAINS NUCLEAR PROTEIN"/>
    <property type="match status" value="1"/>
</dbReference>
<dbReference type="Gene3D" id="2.60.40.150">
    <property type="entry name" value="C2 domain"/>
    <property type="match status" value="2"/>
</dbReference>
<dbReference type="CDD" id="cd08684">
    <property type="entry name" value="C2A_Tac2-N"/>
    <property type="match status" value="1"/>
</dbReference>
<dbReference type="AlphaFoldDB" id="A0A9D3X3G7"/>
<evidence type="ECO:0000313" key="3">
    <source>
        <dbReference type="EMBL" id="KAH1171993.1"/>
    </source>
</evidence>
<dbReference type="EMBL" id="JAHDVG010000483">
    <property type="protein sequence ID" value="KAH1171993.1"/>
    <property type="molecule type" value="Genomic_DNA"/>
</dbReference>
<feature type="region of interest" description="Disordered" evidence="1">
    <location>
        <begin position="189"/>
        <end position="215"/>
    </location>
</feature>
<dbReference type="GO" id="GO:0005634">
    <property type="term" value="C:nucleus"/>
    <property type="evidence" value="ECO:0007669"/>
    <property type="project" value="InterPro"/>
</dbReference>
<proteinExistence type="predicted"/>
<comment type="caution">
    <text evidence="3">The sequence shown here is derived from an EMBL/GenBank/DDBJ whole genome shotgun (WGS) entry which is preliminary data.</text>
</comment>
<accession>A0A9D3X3G7</accession>
<dbReference type="Proteomes" id="UP000827986">
    <property type="component" value="Unassembled WGS sequence"/>
</dbReference>
<dbReference type="SMART" id="SM00239">
    <property type="entry name" value="C2"/>
    <property type="match status" value="2"/>
</dbReference>
<evidence type="ECO:0000256" key="1">
    <source>
        <dbReference type="SAM" id="MobiDB-lite"/>
    </source>
</evidence>
<dbReference type="SUPFAM" id="SSF49562">
    <property type="entry name" value="C2 domain (Calcium/lipid-binding domain, CaLB)"/>
    <property type="match status" value="2"/>
</dbReference>
<evidence type="ECO:0000259" key="2">
    <source>
        <dbReference type="PROSITE" id="PS50004"/>
    </source>
</evidence>
<dbReference type="InterPro" id="IPR035892">
    <property type="entry name" value="C2_domain_sf"/>
</dbReference>